<proteinExistence type="predicted"/>
<accession>A0A0E9PSX5</accession>
<reference evidence="1" key="2">
    <citation type="journal article" date="2015" name="Fish Shellfish Immunol.">
        <title>Early steps in the European eel (Anguilla anguilla)-Vibrio vulnificus interaction in the gills: Role of the RtxA13 toxin.</title>
        <authorList>
            <person name="Callol A."/>
            <person name="Pajuelo D."/>
            <person name="Ebbesson L."/>
            <person name="Teles M."/>
            <person name="MacKenzie S."/>
            <person name="Amaro C."/>
        </authorList>
    </citation>
    <scope>NUCLEOTIDE SEQUENCE</scope>
</reference>
<organism evidence="1">
    <name type="scientific">Anguilla anguilla</name>
    <name type="common">European freshwater eel</name>
    <name type="synonym">Muraena anguilla</name>
    <dbReference type="NCBI Taxonomy" id="7936"/>
    <lineage>
        <taxon>Eukaryota</taxon>
        <taxon>Metazoa</taxon>
        <taxon>Chordata</taxon>
        <taxon>Craniata</taxon>
        <taxon>Vertebrata</taxon>
        <taxon>Euteleostomi</taxon>
        <taxon>Actinopterygii</taxon>
        <taxon>Neopterygii</taxon>
        <taxon>Teleostei</taxon>
        <taxon>Anguilliformes</taxon>
        <taxon>Anguillidae</taxon>
        <taxon>Anguilla</taxon>
    </lineage>
</organism>
<dbReference type="EMBL" id="GBXM01101215">
    <property type="protein sequence ID" value="JAH07362.1"/>
    <property type="molecule type" value="Transcribed_RNA"/>
</dbReference>
<sequence>MHKLHCSTGSIVLIVFDPNLPCLGKCIISQHTSL</sequence>
<dbReference type="AlphaFoldDB" id="A0A0E9PSX5"/>
<protein>
    <submittedName>
        <fullName evidence="1">Uncharacterized protein</fullName>
    </submittedName>
</protein>
<evidence type="ECO:0000313" key="1">
    <source>
        <dbReference type="EMBL" id="JAH07362.1"/>
    </source>
</evidence>
<reference evidence="1" key="1">
    <citation type="submission" date="2014-11" db="EMBL/GenBank/DDBJ databases">
        <authorList>
            <person name="Amaro Gonzalez C."/>
        </authorList>
    </citation>
    <scope>NUCLEOTIDE SEQUENCE</scope>
</reference>
<name>A0A0E9PSX5_ANGAN</name>